<dbReference type="GO" id="GO:0005524">
    <property type="term" value="F:ATP binding"/>
    <property type="evidence" value="ECO:0007669"/>
    <property type="project" value="UniProtKB-UniRule"/>
</dbReference>
<evidence type="ECO:0000256" key="1">
    <source>
        <dbReference type="ARBA" id="ARBA00002332"/>
    </source>
</evidence>
<dbReference type="Pfam" id="PF00958">
    <property type="entry name" value="GMP_synt_C"/>
    <property type="match status" value="1"/>
</dbReference>
<dbReference type="PATRIC" id="fig|1618445.3.peg.1107"/>
<evidence type="ECO:0000259" key="11">
    <source>
        <dbReference type="PROSITE" id="PS51553"/>
    </source>
</evidence>
<dbReference type="CDD" id="cd01742">
    <property type="entry name" value="GATase1_GMP_Synthase"/>
    <property type="match status" value="1"/>
</dbReference>
<feature type="binding site" evidence="10">
    <location>
        <begin position="217"/>
        <end position="223"/>
    </location>
    <ligand>
        <name>ATP</name>
        <dbReference type="ChEBI" id="CHEBI:30616"/>
    </ligand>
</feature>
<dbReference type="Gene3D" id="3.40.50.620">
    <property type="entry name" value="HUPs"/>
    <property type="match status" value="1"/>
</dbReference>
<comment type="caution">
    <text evidence="12">The sequence shown here is derived from an EMBL/GenBank/DDBJ whole genome shotgun (WGS) entry which is preliminary data.</text>
</comment>
<dbReference type="InterPro" id="IPR001674">
    <property type="entry name" value="GMP_synth_C"/>
</dbReference>
<dbReference type="SUPFAM" id="SSF52402">
    <property type="entry name" value="Adenine nucleotide alpha hydrolases-like"/>
    <property type="match status" value="1"/>
</dbReference>
<dbReference type="EMBL" id="LCOY01000053">
    <property type="protein sequence ID" value="KKU86571.1"/>
    <property type="molecule type" value="Genomic_DNA"/>
</dbReference>
<dbReference type="Pfam" id="PF02540">
    <property type="entry name" value="NAD_synthase"/>
    <property type="match status" value="1"/>
</dbReference>
<dbReference type="InterPro" id="IPR017926">
    <property type="entry name" value="GATASE"/>
</dbReference>
<dbReference type="InterPro" id="IPR004739">
    <property type="entry name" value="GMP_synth_GATase"/>
</dbReference>
<comment type="pathway">
    <text evidence="2">Purine metabolism; GMP biosynthesis; GMP from XMP (L-Gln route): step 1/1.</text>
</comment>
<keyword evidence="8 10" id="KW-0067">ATP-binding</keyword>
<reference evidence="12 13" key="1">
    <citation type="journal article" date="2015" name="Nature">
        <title>rRNA introns, odd ribosomes, and small enigmatic genomes across a large radiation of phyla.</title>
        <authorList>
            <person name="Brown C.T."/>
            <person name="Hug L.A."/>
            <person name="Thomas B.C."/>
            <person name="Sharon I."/>
            <person name="Castelle C.J."/>
            <person name="Singh A."/>
            <person name="Wilkins M.J."/>
            <person name="Williams K.H."/>
            <person name="Banfield J.F."/>
        </authorList>
    </citation>
    <scope>NUCLEOTIDE SEQUENCE [LARGE SCALE GENOMIC DNA]</scope>
</reference>
<dbReference type="AlphaFoldDB" id="A0A0G1TXL2"/>
<dbReference type="NCBIfam" id="TIGR00884">
    <property type="entry name" value="guaA_Cterm"/>
    <property type="match status" value="1"/>
</dbReference>
<dbReference type="SUPFAM" id="SSF54810">
    <property type="entry name" value="GMP synthetase C-terminal dimerisation domain"/>
    <property type="match status" value="1"/>
</dbReference>
<dbReference type="CDD" id="cd01997">
    <property type="entry name" value="GMP_synthase_C"/>
    <property type="match status" value="1"/>
</dbReference>
<dbReference type="InterPro" id="IPR025777">
    <property type="entry name" value="GMPS_ATP_PPase_dom"/>
</dbReference>
<dbReference type="Pfam" id="PF00117">
    <property type="entry name" value="GATase"/>
    <property type="match status" value="1"/>
</dbReference>
<organism evidence="12 13">
    <name type="scientific">Candidatus Gottesmanbacteria bacterium GW2011_GWA2_47_9</name>
    <dbReference type="NCBI Taxonomy" id="1618445"/>
    <lineage>
        <taxon>Bacteria</taxon>
        <taxon>Candidatus Gottesmaniibacteriota</taxon>
    </lineage>
</organism>
<evidence type="ECO:0000256" key="7">
    <source>
        <dbReference type="ARBA" id="ARBA00022755"/>
    </source>
</evidence>
<keyword evidence="4" id="KW-0436">Ligase</keyword>
<dbReference type="GO" id="GO:0005829">
    <property type="term" value="C:cytosol"/>
    <property type="evidence" value="ECO:0007669"/>
    <property type="project" value="TreeGrafter"/>
</dbReference>
<evidence type="ECO:0000256" key="4">
    <source>
        <dbReference type="ARBA" id="ARBA00022598"/>
    </source>
</evidence>
<dbReference type="NCBIfam" id="TIGR00888">
    <property type="entry name" value="guaA_Nterm"/>
    <property type="match status" value="1"/>
</dbReference>
<gene>
    <name evidence="12" type="ORF">UY16_C0053G0014</name>
</gene>
<dbReference type="PANTHER" id="PTHR11922:SF2">
    <property type="entry name" value="GMP SYNTHASE [GLUTAMINE-HYDROLYZING]"/>
    <property type="match status" value="1"/>
</dbReference>
<protein>
    <recommendedName>
        <fullName evidence="3">GMP synthase (glutamine-hydrolyzing)</fullName>
        <ecNumber evidence="3">6.3.5.2</ecNumber>
    </recommendedName>
</protein>
<name>A0A0G1TXL2_9BACT</name>
<evidence type="ECO:0000313" key="13">
    <source>
        <dbReference type="Proteomes" id="UP000034739"/>
    </source>
</evidence>
<evidence type="ECO:0000256" key="5">
    <source>
        <dbReference type="ARBA" id="ARBA00022741"/>
    </source>
</evidence>
<dbReference type="PANTHER" id="PTHR11922">
    <property type="entry name" value="GMP SYNTHASE-RELATED"/>
    <property type="match status" value="1"/>
</dbReference>
<comment type="function">
    <text evidence="1">Catalyzes the synthesis of GMP from XMP.</text>
</comment>
<sequence>MITIVDFGSQTAHLIGRRLRQLGVSVEYVYPEDALSFVKQHKPSGIIFSGGPNDISYDASLSIDKKVLSLEIPILGICYGWQLIAHLLGGTVQHSKKEYGPEEIIFDKQPSIFALPEKTFSAIMSHGDTVTKLPKGFTPVGHTKQVEYAAVANEKLHIYGVQFHPEADHTEYGLELLKNFTRDVCREPLNPLALDPNAIIDEIRGVVGNKKVIYAVSGGVDSTVAAFLTGKAIGQNLIPVYVDSGLMRPETDKRVQYIFTKLIKANLIIIDARKRFLKALRGITDPEIKRKAIGKLYVDIFEGVAKKHKDATFLGQGTIYSDVIESKGSRHASHIKSHHNVGGLPKELTLQLLEPVRNYYKDEVRELGRLAGLPQDIVNQQPFPGPGFAVRVRGEVTEERLKQVKIADAIVVEEIKNAELYDNVFQSFAVMTGAFSTAVKGDGRVFAEVVAVRIIESNDVMTGQWSRVPHDVLATISSRIVNEVSHVSRVVYDITTKPPATMEWE</sequence>
<dbReference type="InterPro" id="IPR014729">
    <property type="entry name" value="Rossmann-like_a/b/a_fold"/>
</dbReference>
<dbReference type="PRINTS" id="PR00096">
    <property type="entry name" value="GATASE"/>
</dbReference>
<evidence type="ECO:0000256" key="2">
    <source>
        <dbReference type="ARBA" id="ARBA00005153"/>
    </source>
</evidence>
<dbReference type="GO" id="GO:0003921">
    <property type="term" value="F:GMP synthase activity"/>
    <property type="evidence" value="ECO:0007669"/>
    <property type="project" value="InterPro"/>
</dbReference>
<dbReference type="SUPFAM" id="SSF52317">
    <property type="entry name" value="Class I glutamine amidotransferase-like"/>
    <property type="match status" value="1"/>
</dbReference>
<evidence type="ECO:0000256" key="9">
    <source>
        <dbReference type="ARBA" id="ARBA00022962"/>
    </source>
</evidence>
<keyword evidence="5 10" id="KW-0547">Nucleotide-binding</keyword>
<dbReference type="Gene3D" id="3.30.300.10">
    <property type="match status" value="1"/>
</dbReference>
<evidence type="ECO:0000256" key="8">
    <source>
        <dbReference type="ARBA" id="ARBA00022840"/>
    </source>
</evidence>
<dbReference type="UniPathway" id="UPA00189">
    <property type="reaction ID" value="UER00296"/>
</dbReference>
<evidence type="ECO:0000256" key="6">
    <source>
        <dbReference type="ARBA" id="ARBA00022749"/>
    </source>
</evidence>
<keyword evidence="9" id="KW-0315">Glutamine amidotransferase</keyword>
<accession>A0A0G1TXL2</accession>
<dbReference type="Proteomes" id="UP000034739">
    <property type="component" value="Unassembled WGS sequence"/>
</dbReference>
<evidence type="ECO:0000313" key="12">
    <source>
        <dbReference type="EMBL" id="KKU86571.1"/>
    </source>
</evidence>
<feature type="domain" description="GMPS ATP-PPase" evidence="11">
    <location>
        <begin position="190"/>
        <end position="380"/>
    </location>
</feature>
<dbReference type="InterPro" id="IPR029062">
    <property type="entry name" value="Class_I_gatase-like"/>
</dbReference>
<dbReference type="NCBIfam" id="NF000848">
    <property type="entry name" value="PRK00074.1"/>
    <property type="match status" value="1"/>
</dbReference>
<proteinExistence type="predicted"/>
<keyword evidence="6 10" id="KW-0332">GMP biosynthesis</keyword>
<dbReference type="FunFam" id="3.30.300.10:FF:000002">
    <property type="entry name" value="GMP synthase [glutamine-hydrolyzing]"/>
    <property type="match status" value="1"/>
</dbReference>
<dbReference type="Gene3D" id="3.40.50.880">
    <property type="match status" value="1"/>
</dbReference>
<keyword evidence="7 10" id="KW-0658">Purine biosynthesis</keyword>
<dbReference type="InterPro" id="IPR022310">
    <property type="entry name" value="NAD/GMP_synthase"/>
</dbReference>
<dbReference type="PROSITE" id="PS51273">
    <property type="entry name" value="GATASE_TYPE_1"/>
    <property type="match status" value="1"/>
</dbReference>
<dbReference type="PROSITE" id="PS51553">
    <property type="entry name" value="GMPS_ATP_PPASE"/>
    <property type="match status" value="1"/>
</dbReference>
<dbReference type="EC" id="6.3.5.2" evidence="3"/>
<evidence type="ECO:0000256" key="10">
    <source>
        <dbReference type="PROSITE-ProRule" id="PRU00886"/>
    </source>
</evidence>
<evidence type="ECO:0000256" key="3">
    <source>
        <dbReference type="ARBA" id="ARBA00012746"/>
    </source>
</evidence>
<dbReference type="PRINTS" id="PR00097">
    <property type="entry name" value="ANTSNTHASEII"/>
</dbReference>